<proteinExistence type="inferred from homology"/>
<evidence type="ECO:0000256" key="2">
    <source>
        <dbReference type="ARBA" id="ARBA00010790"/>
    </source>
</evidence>
<dbReference type="AlphaFoldDB" id="A0A916R2L3"/>
<evidence type="ECO:0000256" key="1">
    <source>
        <dbReference type="ARBA" id="ARBA00001974"/>
    </source>
</evidence>
<dbReference type="PANTHER" id="PTHR42784:SF1">
    <property type="entry name" value="PYRANOSE 2-OXIDASE"/>
    <property type="match status" value="1"/>
</dbReference>
<dbReference type="Gene3D" id="3.50.50.60">
    <property type="entry name" value="FAD/NAD(P)-binding domain"/>
    <property type="match status" value="2"/>
</dbReference>
<evidence type="ECO:0000259" key="7">
    <source>
        <dbReference type="Pfam" id="PF00732"/>
    </source>
</evidence>
<dbReference type="PIRSF" id="PIRSF000137">
    <property type="entry name" value="Alcohol_oxidase"/>
    <property type="match status" value="1"/>
</dbReference>
<accession>A0A916R2L3</accession>
<evidence type="ECO:0000256" key="6">
    <source>
        <dbReference type="PIRSR" id="PIRSR000137-2"/>
    </source>
</evidence>
<dbReference type="InterPro" id="IPR007867">
    <property type="entry name" value="GMC_OxRtase_C"/>
</dbReference>
<dbReference type="InterPro" id="IPR012132">
    <property type="entry name" value="GMC_OxRdtase"/>
</dbReference>
<feature type="domain" description="Glucose-methanol-choline oxidoreductase N-terminal" evidence="7">
    <location>
        <begin position="77"/>
        <end position="302"/>
    </location>
</feature>
<dbReference type="RefSeq" id="WP_188678110.1">
    <property type="nucleotide sequence ID" value="NZ_BMKA01000006.1"/>
</dbReference>
<feature type="binding site" evidence="6">
    <location>
        <position position="456"/>
    </location>
    <ligand>
        <name>substrate</name>
    </ligand>
</feature>
<dbReference type="EMBL" id="BMKA01000006">
    <property type="protein sequence ID" value="GGA29760.1"/>
    <property type="molecule type" value="Genomic_DNA"/>
</dbReference>
<evidence type="ECO:0000259" key="8">
    <source>
        <dbReference type="Pfam" id="PF00890"/>
    </source>
</evidence>
<dbReference type="SUPFAM" id="SSF51905">
    <property type="entry name" value="FAD/NAD(P)-binding domain"/>
    <property type="match status" value="1"/>
</dbReference>
<feature type="binding site" evidence="6">
    <location>
        <position position="234"/>
    </location>
    <ligand>
        <name>FAD</name>
        <dbReference type="ChEBI" id="CHEBI:57692"/>
    </ligand>
</feature>
<sequence>MTPQDARTRHWDVIVIGAGMGGGMAARRLAEQGLSVLVVEKGPRGYAQEQQELDETMSDPHARRIRGYWPKPVQATVNQRQMRFFAPIGCGVGGTSAFYAGTLERPERHDLEDTAEIPHPTGGWPVGYDAFTPYFEQAEALLHISGTHDPLSREAPSDLGPPPEISAGETAMITEMRADGLHPYRQHLAFRNLPGCLVCLGHKCPRKCKMDGRSAGLEPALETGNAVLLENCDVTEINYDTRSVTGLTVVHAGVTHTLNAGYYVLAAGALGSPRLLLMSDRTNPKGCANSSDWVGRGLMFHLNEVFALWPKRHQRFEGATKAVSLRNIYTVDGARMGMIQSLGLEVSFNNIAAYLARLYDRSVLGRIPKLRYLTNIPALVAAKVLGKAKVFVGILEDLPYPENRVLVDADDKEVPSFVYSLPAELLHRRQIFRRQIKKTFKGYRTMLMGQRPELNYGHPCGTLRFGRDPETSVLDANCKTHDLDNLYVADSSFFPTSMGVNPSLTIAANALRVGDVITSRLKTR</sequence>
<comment type="similarity">
    <text evidence="2">Belongs to the GMC oxidoreductase family.</text>
</comment>
<dbReference type="GO" id="GO:0050660">
    <property type="term" value="F:flavin adenine dinucleotide binding"/>
    <property type="evidence" value="ECO:0007669"/>
    <property type="project" value="InterPro"/>
</dbReference>
<name>A0A916R2L3_9RHOB</name>
<dbReference type="InterPro" id="IPR003953">
    <property type="entry name" value="FAD-dep_OxRdtase_2_FAD-bd"/>
</dbReference>
<evidence type="ECO:0000256" key="5">
    <source>
        <dbReference type="ARBA" id="ARBA00023002"/>
    </source>
</evidence>
<comment type="cofactor">
    <cofactor evidence="1 6">
        <name>FAD</name>
        <dbReference type="ChEBI" id="CHEBI:57692"/>
    </cofactor>
</comment>
<dbReference type="Pfam" id="PF00732">
    <property type="entry name" value="GMC_oxred_N"/>
    <property type="match status" value="1"/>
</dbReference>
<keyword evidence="3" id="KW-0285">Flavoprotein</keyword>
<keyword evidence="4 6" id="KW-0274">FAD</keyword>
<organism evidence="10 11">
    <name type="scientific">Neptunicoccus cionae</name>
    <dbReference type="NCBI Taxonomy" id="2035344"/>
    <lineage>
        <taxon>Bacteria</taxon>
        <taxon>Pseudomonadati</taxon>
        <taxon>Pseudomonadota</taxon>
        <taxon>Alphaproteobacteria</taxon>
        <taxon>Rhodobacterales</taxon>
        <taxon>Paracoccaceae</taxon>
        <taxon>Neptunicoccus</taxon>
    </lineage>
</organism>
<evidence type="ECO:0000256" key="4">
    <source>
        <dbReference type="ARBA" id="ARBA00022827"/>
    </source>
</evidence>
<dbReference type="Pfam" id="PF05199">
    <property type="entry name" value="GMC_oxred_C"/>
    <property type="match status" value="1"/>
</dbReference>
<dbReference type="InterPro" id="IPR000172">
    <property type="entry name" value="GMC_OxRdtase_N"/>
</dbReference>
<comment type="caution">
    <text evidence="10">The sequence shown here is derived from an EMBL/GenBank/DDBJ whole genome shotgun (WGS) entry which is preliminary data.</text>
</comment>
<evidence type="ECO:0000256" key="3">
    <source>
        <dbReference type="ARBA" id="ARBA00022630"/>
    </source>
</evidence>
<evidence type="ECO:0000313" key="10">
    <source>
        <dbReference type="EMBL" id="GGA29760.1"/>
    </source>
</evidence>
<feature type="domain" description="FAD-dependent oxidoreductase 2 FAD-binding" evidence="8">
    <location>
        <begin position="12"/>
        <end position="44"/>
    </location>
</feature>
<keyword evidence="5" id="KW-0560">Oxidoreductase</keyword>
<dbReference type="Pfam" id="PF00890">
    <property type="entry name" value="FAD_binding_2"/>
    <property type="match status" value="1"/>
</dbReference>
<feature type="domain" description="Glucose-methanol-choline oxidoreductase C-terminal" evidence="9">
    <location>
        <begin position="453"/>
        <end position="510"/>
    </location>
</feature>
<reference evidence="10" key="1">
    <citation type="journal article" date="2014" name="Int. J. Syst. Evol. Microbiol.">
        <title>Complete genome sequence of Corynebacterium casei LMG S-19264T (=DSM 44701T), isolated from a smear-ripened cheese.</title>
        <authorList>
            <consortium name="US DOE Joint Genome Institute (JGI-PGF)"/>
            <person name="Walter F."/>
            <person name="Albersmeier A."/>
            <person name="Kalinowski J."/>
            <person name="Ruckert C."/>
        </authorList>
    </citation>
    <scope>NUCLEOTIDE SEQUENCE</scope>
    <source>
        <strain evidence="10">CGMCC 1.15880</strain>
    </source>
</reference>
<evidence type="ECO:0000259" key="9">
    <source>
        <dbReference type="Pfam" id="PF05199"/>
    </source>
</evidence>
<dbReference type="Proteomes" id="UP000628017">
    <property type="component" value="Unassembled WGS sequence"/>
</dbReference>
<dbReference type="PANTHER" id="PTHR42784">
    <property type="entry name" value="PYRANOSE 2-OXIDASE"/>
    <property type="match status" value="1"/>
</dbReference>
<dbReference type="GO" id="GO:0016614">
    <property type="term" value="F:oxidoreductase activity, acting on CH-OH group of donors"/>
    <property type="evidence" value="ECO:0007669"/>
    <property type="project" value="InterPro"/>
</dbReference>
<evidence type="ECO:0000313" key="11">
    <source>
        <dbReference type="Proteomes" id="UP000628017"/>
    </source>
</evidence>
<dbReference type="InterPro" id="IPR036188">
    <property type="entry name" value="FAD/NAD-bd_sf"/>
</dbReference>
<protein>
    <submittedName>
        <fullName evidence="10">Glucose-methanol-choline oxidoreductase</fullName>
    </submittedName>
</protein>
<dbReference type="InterPro" id="IPR051473">
    <property type="entry name" value="P2Ox-like"/>
</dbReference>
<keyword evidence="11" id="KW-1185">Reference proteome</keyword>
<gene>
    <name evidence="10" type="ORF">GCM10011498_33710</name>
</gene>
<feature type="binding site" evidence="6">
    <location>
        <position position="95"/>
    </location>
    <ligand>
        <name>FAD</name>
        <dbReference type="ChEBI" id="CHEBI:57692"/>
    </ligand>
</feature>
<reference evidence="10" key="2">
    <citation type="submission" date="2020-09" db="EMBL/GenBank/DDBJ databases">
        <authorList>
            <person name="Sun Q."/>
            <person name="Zhou Y."/>
        </authorList>
    </citation>
    <scope>NUCLEOTIDE SEQUENCE</scope>
    <source>
        <strain evidence="10">CGMCC 1.15880</strain>
    </source>
</reference>